<dbReference type="InterPro" id="IPR033479">
    <property type="entry name" value="dCache_1"/>
</dbReference>
<dbReference type="PANTHER" id="PTHR32089">
    <property type="entry name" value="METHYL-ACCEPTING CHEMOTAXIS PROTEIN MCPB"/>
    <property type="match status" value="1"/>
</dbReference>
<dbReference type="RefSeq" id="WP_072984204.1">
    <property type="nucleotide sequence ID" value="NZ_FQZB01000003.1"/>
</dbReference>
<proteinExistence type="inferred from homology"/>
<keyword evidence="7 9" id="KW-0807">Transducer</keyword>
<dbReference type="Gene3D" id="6.10.340.10">
    <property type="match status" value="1"/>
</dbReference>
<evidence type="ECO:0000259" key="11">
    <source>
        <dbReference type="PROSITE" id="PS50111"/>
    </source>
</evidence>
<dbReference type="EMBL" id="FQZB01000003">
    <property type="protein sequence ID" value="SHI36731.1"/>
    <property type="molecule type" value="Genomic_DNA"/>
</dbReference>
<dbReference type="Pfam" id="PF02743">
    <property type="entry name" value="dCache_1"/>
    <property type="match status" value="1"/>
</dbReference>
<dbReference type="SUPFAM" id="SSF103190">
    <property type="entry name" value="Sensory domain-like"/>
    <property type="match status" value="1"/>
</dbReference>
<evidence type="ECO:0000256" key="8">
    <source>
        <dbReference type="ARBA" id="ARBA00029447"/>
    </source>
</evidence>
<keyword evidence="3" id="KW-0145">Chemotaxis</keyword>
<keyword evidence="14" id="KW-1185">Reference proteome</keyword>
<keyword evidence="4 10" id="KW-0812">Transmembrane</keyword>
<dbReference type="InterPro" id="IPR029151">
    <property type="entry name" value="Sensor-like_sf"/>
</dbReference>
<evidence type="ECO:0000256" key="10">
    <source>
        <dbReference type="SAM" id="Phobius"/>
    </source>
</evidence>
<keyword evidence="6 10" id="KW-0472">Membrane</keyword>
<dbReference type="InterPro" id="IPR003660">
    <property type="entry name" value="HAMP_dom"/>
</dbReference>
<evidence type="ECO:0000313" key="14">
    <source>
        <dbReference type="Proteomes" id="UP000184310"/>
    </source>
</evidence>
<dbReference type="GO" id="GO:0006935">
    <property type="term" value="P:chemotaxis"/>
    <property type="evidence" value="ECO:0007669"/>
    <property type="project" value="UniProtKB-KW"/>
</dbReference>
<dbReference type="InterPro" id="IPR004089">
    <property type="entry name" value="MCPsignal_dom"/>
</dbReference>
<keyword evidence="2" id="KW-1003">Cell membrane</keyword>
<evidence type="ECO:0000256" key="4">
    <source>
        <dbReference type="ARBA" id="ARBA00022692"/>
    </source>
</evidence>
<evidence type="ECO:0000256" key="6">
    <source>
        <dbReference type="ARBA" id="ARBA00023136"/>
    </source>
</evidence>
<dbReference type="CDD" id="cd06225">
    <property type="entry name" value="HAMP"/>
    <property type="match status" value="1"/>
</dbReference>
<dbReference type="Pfam" id="PF00672">
    <property type="entry name" value="HAMP"/>
    <property type="match status" value="1"/>
</dbReference>
<evidence type="ECO:0000256" key="2">
    <source>
        <dbReference type="ARBA" id="ARBA00022475"/>
    </source>
</evidence>
<protein>
    <submittedName>
        <fullName evidence="13">Methyl-accepting chemotaxis protein</fullName>
    </submittedName>
</protein>
<dbReference type="GO" id="GO:0007165">
    <property type="term" value="P:signal transduction"/>
    <property type="evidence" value="ECO:0007669"/>
    <property type="project" value="UniProtKB-KW"/>
</dbReference>
<gene>
    <name evidence="13" type="ORF">SAMN02745163_00102</name>
</gene>
<feature type="transmembrane region" description="Helical" evidence="10">
    <location>
        <begin position="276"/>
        <end position="299"/>
    </location>
</feature>
<dbReference type="Pfam" id="PF00015">
    <property type="entry name" value="MCPsignal"/>
    <property type="match status" value="1"/>
</dbReference>
<name>A0A1M6AJX4_9CLOT</name>
<organism evidence="13 14">
    <name type="scientific">Clostridium cavendishii DSM 21758</name>
    <dbReference type="NCBI Taxonomy" id="1121302"/>
    <lineage>
        <taxon>Bacteria</taxon>
        <taxon>Bacillati</taxon>
        <taxon>Bacillota</taxon>
        <taxon>Clostridia</taxon>
        <taxon>Eubacteriales</taxon>
        <taxon>Clostridiaceae</taxon>
        <taxon>Clostridium</taxon>
    </lineage>
</organism>
<dbReference type="PROSITE" id="PS50885">
    <property type="entry name" value="HAMP"/>
    <property type="match status" value="1"/>
</dbReference>
<accession>A0A1M6AJX4</accession>
<comment type="similarity">
    <text evidence="8">Belongs to the methyl-accepting chemotaxis (MCP) protein family.</text>
</comment>
<dbReference type="OrthoDB" id="13222at2"/>
<reference evidence="13 14" key="1">
    <citation type="submission" date="2016-11" db="EMBL/GenBank/DDBJ databases">
        <authorList>
            <person name="Jaros S."/>
            <person name="Januszkiewicz K."/>
            <person name="Wedrychowicz H."/>
        </authorList>
    </citation>
    <scope>NUCLEOTIDE SEQUENCE [LARGE SCALE GENOMIC DNA]</scope>
    <source>
        <strain evidence="13 14">DSM 21758</strain>
    </source>
</reference>
<dbReference type="PROSITE" id="PS50111">
    <property type="entry name" value="CHEMOTAXIS_TRANSDUC_2"/>
    <property type="match status" value="1"/>
</dbReference>
<comment type="subcellular location">
    <subcellularLocation>
        <location evidence="1">Cell membrane</location>
        <topology evidence="1">Multi-pass membrane protein</topology>
    </subcellularLocation>
</comment>
<evidence type="ECO:0000256" key="3">
    <source>
        <dbReference type="ARBA" id="ARBA00022500"/>
    </source>
</evidence>
<dbReference type="AlphaFoldDB" id="A0A1M6AJX4"/>
<evidence type="ECO:0000256" key="7">
    <source>
        <dbReference type="ARBA" id="ARBA00023224"/>
    </source>
</evidence>
<dbReference type="PANTHER" id="PTHR32089:SF112">
    <property type="entry name" value="LYSOZYME-LIKE PROTEIN-RELATED"/>
    <property type="match status" value="1"/>
</dbReference>
<keyword evidence="5 10" id="KW-1133">Transmembrane helix</keyword>
<dbReference type="SUPFAM" id="SSF58104">
    <property type="entry name" value="Methyl-accepting chemotaxis protein (MCP) signaling domain"/>
    <property type="match status" value="1"/>
</dbReference>
<evidence type="ECO:0000313" key="13">
    <source>
        <dbReference type="EMBL" id="SHI36731.1"/>
    </source>
</evidence>
<dbReference type="Gene3D" id="3.30.450.20">
    <property type="entry name" value="PAS domain"/>
    <property type="match status" value="1"/>
</dbReference>
<sequence>MNLRRKIAILSASTVVVALIITLVIGIFNINNFTSSILKEDLSTGLKSTNSKLNDYFMGIQFRLDTISKTDVIQKSLKNGDRSSIENITNGLKGANDIIKRVYVRSINGDIVSSPQKTEDENDINELLNSQTLKKANEINNYWVGPYPEKISGDKIITIVKPIKEGDNIVAYIGMDIRMLDMADYLSKFTVGKTGYILLLDEKGRVIANREDYSKLYETYDNEEIVKTVTSAAQGNGDITLKTGKYKYEFQEYPGVRWKVISLISTNEYNDILNNYMMTTIFAIIILAVISIIVAMFVARIFTSNINKVTLAVKKLGEGNLNIETKINTKDEIGELSNVFDKVILKFRNIITETKDISGVIKDRTSDIIIAHEHTGKASEYIAKSVEEITCYCNTQYSGAQDIIEQNDELTRVIKDVSNSVDKVLKACNKVSGLNEVGKVKINTLISITDKNNELLNSVNNRVDEITQNSKAIDTVVDTINNITNQTNLLALNASIEAARAGEAGKGFSVVANEIRKLAEECQKGTEEIRGIVNTMKSSTENMVDEIGLVKNAMSEQSTAVNNTEESFNSTSVTIREVEDMANLMNTLNQNMLNKQGEVKGCLDNIVHGIEEITNSISGISSSTEEQCATVEELTATTEQFLKVAEKLNVNVSEFKI</sequence>
<feature type="transmembrane region" description="Helical" evidence="10">
    <location>
        <begin position="7"/>
        <end position="28"/>
    </location>
</feature>
<evidence type="ECO:0000256" key="1">
    <source>
        <dbReference type="ARBA" id="ARBA00004651"/>
    </source>
</evidence>
<feature type="domain" description="HAMP" evidence="12">
    <location>
        <begin position="300"/>
        <end position="352"/>
    </location>
</feature>
<dbReference type="CDD" id="cd18773">
    <property type="entry name" value="PDC1_HK_sensor"/>
    <property type="match status" value="1"/>
</dbReference>
<dbReference type="Gene3D" id="1.10.287.950">
    <property type="entry name" value="Methyl-accepting chemotaxis protein"/>
    <property type="match status" value="1"/>
</dbReference>
<dbReference type="Proteomes" id="UP000184310">
    <property type="component" value="Unassembled WGS sequence"/>
</dbReference>
<dbReference type="GO" id="GO:0005886">
    <property type="term" value="C:plasma membrane"/>
    <property type="evidence" value="ECO:0007669"/>
    <property type="project" value="UniProtKB-SubCell"/>
</dbReference>
<dbReference type="SMART" id="SM00283">
    <property type="entry name" value="MA"/>
    <property type="match status" value="1"/>
</dbReference>
<evidence type="ECO:0000256" key="9">
    <source>
        <dbReference type="PROSITE-ProRule" id="PRU00284"/>
    </source>
</evidence>
<evidence type="ECO:0000256" key="5">
    <source>
        <dbReference type="ARBA" id="ARBA00022989"/>
    </source>
</evidence>
<dbReference type="STRING" id="1121302.SAMN02745163_00102"/>
<evidence type="ECO:0000259" key="12">
    <source>
        <dbReference type="PROSITE" id="PS50885"/>
    </source>
</evidence>
<feature type="domain" description="Methyl-accepting transducer" evidence="11">
    <location>
        <begin position="371"/>
        <end position="642"/>
    </location>
</feature>